<evidence type="ECO:0000313" key="3">
    <source>
        <dbReference type="EMBL" id="PSK42877.1"/>
    </source>
</evidence>
<evidence type="ECO:0000313" key="4">
    <source>
        <dbReference type="Proteomes" id="UP000243723"/>
    </source>
</evidence>
<dbReference type="InterPro" id="IPR050214">
    <property type="entry name" value="Cys_Synth/Cystath_Beta-Synth"/>
</dbReference>
<dbReference type="SMART" id="SM00450">
    <property type="entry name" value="RHOD"/>
    <property type="match status" value="1"/>
</dbReference>
<dbReference type="SUPFAM" id="SSF52821">
    <property type="entry name" value="Rhodanese/Cell cycle control phosphatase"/>
    <property type="match status" value="1"/>
</dbReference>
<evidence type="ECO:0000256" key="1">
    <source>
        <dbReference type="SAM" id="MobiDB-lite"/>
    </source>
</evidence>
<name>A0A2P7Z3T2_9PEZI</name>
<accession>A0A2P7Z3T2</accession>
<dbReference type="PANTHER" id="PTHR10314">
    <property type="entry name" value="CYSTATHIONINE BETA-SYNTHASE"/>
    <property type="match status" value="1"/>
</dbReference>
<proteinExistence type="predicted"/>
<feature type="domain" description="Rhodanese" evidence="2">
    <location>
        <begin position="375"/>
        <end position="508"/>
    </location>
</feature>
<dbReference type="STRING" id="40998.A0A2P7Z3T2"/>
<dbReference type="Proteomes" id="UP000243723">
    <property type="component" value="Unassembled WGS sequence"/>
</dbReference>
<dbReference type="FunFam" id="3.40.50.1100:FF:000058">
    <property type="entry name" value="Cysteine synthase B, putative"/>
    <property type="match status" value="1"/>
</dbReference>
<dbReference type="AlphaFoldDB" id="A0A2P7Z3T2"/>
<organism evidence="3 4">
    <name type="scientific">Elsinoe australis</name>
    <dbReference type="NCBI Taxonomy" id="40998"/>
    <lineage>
        <taxon>Eukaryota</taxon>
        <taxon>Fungi</taxon>
        <taxon>Dikarya</taxon>
        <taxon>Ascomycota</taxon>
        <taxon>Pezizomycotina</taxon>
        <taxon>Dothideomycetes</taxon>
        <taxon>Dothideomycetidae</taxon>
        <taxon>Myriangiales</taxon>
        <taxon>Elsinoaceae</taxon>
        <taxon>Elsinoe</taxon>
    </lineage>
</organism>
<dbReference type="SUPFAM" id="SSF53686">
    <property type="entry name" value="Tryptophan synthase beta subunit-like PLP-dependent enzymes"/>
    <property type="match status" value="1"/>
</dbReference>
<dbReference type="EMBL" id="NHZQ01000331">
    <property type="protein sequence ID" value="PSK42877.1"/>
    <property type="molecule type" value="Genomic_DNA"/>
</dbReference>
<gene>
    <name evidence="3" type="ORF">B9Z65_6831</name>
</gene>
<dbReference type="OrthoDB" id="10259545at2759"/>
<feature type="compositionally biased region" description="Basic and acidic residues" evidence="1">
    <location>
        <begin position="528"/>
        <end position="540"/>
    </location>
</feature>
<dbReference type="Pfam" id="PF00291">
    <property type="entry name" value="PALP"/>
    <property type="match status" value="1"/>
</dbReference>
<protein>
    <submittedName>
        <fullName evidence="3">Cysteine synthase 2</fullName>
    </submittedName>
</protein>
<dbReference type="InterPro" id="IPR001763">
    <property type="entry name" value="Rhodanese-like_dom"/>
</dbReference>
<reference evidence="3 4" key="1">
    <citation type="submission" date="2017-05" db="EMBL/GenBank/DDBJ databases">
        <title>Draft genome sequence of Elsinoe australis.</title>
        <authorList>
            <person name="Cheng Q."/>
        </authorList>
    </citation>
    <scope>NUCLEOTIDE SEQUENCE [LARGE SCALE GENOMIC DNA]</scope>
    <source>
        <strain evidence="3 4">NL1</strain>
    </source>
</reference>
<dbReference type="Gene3D" id="3.40.50.1100">
    <property type="match status" value="2"/>
</dbReference>
<dbReference type="InterPro" id="IPR001926">
    <property type="entry name" value="TrpB-like_PALP"/>
</dbReference>
<keyword evidence="4" id="KW-1185">Reference proteome</keyword>
<evidence type="ECO:0000259" key="2">
    <source>
        <dbReference type="PROSITE" id="PS50206"/>
    </source>
</evidence>
<comment type="caution">
    <text evidence="3">The sequence shown here is derived from an EMBL/GenBank/DDBJ whole genome shotgun (WGS) entry which is preliminary data.</text>
</comment>
<dbReference type="Pfam" id="PF00581">
    <property type="entry name" value="Rhodanese"/>
    <property type="match status" value="1"/>
</dbReference>
<sequence length="561" mass="62770">MVTSNPQTNFYAGPDSLKQYYDPEVAPPLPLVEIPECLNPYRQDGVRIYAKMMTMLPAHNVKALPALNLLSQLSRDTTDTIVEYSSGSTVISMSILGRVLHNLEDTRAYLSNKTSGAKLRLMQFFGLDLTLFGGPSQPEPYDRRGGIQVARERASDDARYHNPNQYENNANWQAHLRWTGPQILRQLPEISVICAGMGTSGTMTGLGTFFGGKKPCVRRVGVCTAAGDRVPGPRSLALLAPVEFPWKQAVDEIEHVGSKESYTLSMELSRQGLVCGPSSGFNLQGLYQFLEKHKQAGTLDNIRSEDGSVHCVFLCCDLPYQYIDEYFSKLGPEAFPEIHNQELTAVDLYRYDDAWEISPAEALERFMKQFSASVILPQGMVVDFREKVDFELSHFPFAQNMHLQSLSRDAPCPFKDQQTLSDQWRELDRMFEENSKVTGSAAFMRLLDDEPSRLDRLKGRQVLAICYTGNTARVATSVLRARGVEAWSVAGGWPAIEAYAKSYREKQSSRMVQTGIVMERRDSGFDEVRVDKADERRDSGRSSPLRETLHAHDGGVHSVGV</sequence>
<dbReference type="PROSITE" id="PS50206">
    <property type="entry name" value="RHODANESE_3"/>
    <property type="match status" value="1"/>
</dbReference>
<dbReference type="InterPro" id="IPR036052">
    <property type="entry name" value="TrpB-like_PALP_sf"/>
</dbReference>
<dbReference type="Gene3D" id="3.40.250.10">
    <property type="entry name" value="Rhodanese-like domain"/>
    <property type="match status" value="1"/>
</dbReference>
<dbReference type="InterPro" id="IPR036873">
    <property type="entry name" value="Rhodanese-like_dom_sf"/>
</dbReference>
<feature type="region of interest" description="Disordered" evidence="1">
    <location>
        <begin position="528"/>
        <end position="561"/>
    </location>
</feature>